<dbReference type="RefSeq" id="WP_013780159.1">
    <property type="nucleotide sequence ID" value="NC_015520.1"/>
</dbReference>
<keyword evidence="3" id="KW-0378">Hydrolase</keyword>
<dbReference type="Gene3D" id="3.40.50.880">
    <property type="match status" value="1"/>
</dbReference>
<protein>
    <submittedName>
        <fullName evidence="3">Intracellular protease, PfpI family</fullName>
    </submittedName>
</protein>
<dbReference type="MEROPS" id="C56.001"/>
<dbReference type="AlphaFoldDB" id="F3ZZB6"/>
<dbReference type="EMBL" id="CP002360">
    <property type="protein sequence ID" value="AEE95726.1"/>
    <property type="molecule type" value="Genomic_DNA"/>
</dbReference>
<dbReference type="eggNOG" id="COG0693">
    <property type="taxonomic scope" value="Bacteria"/>
</dbReference>
<dbReference type="Proteomes" id="UP000008457">
    <property type="component" value="Chromosome"/>
</dbReference>
<dbReference type="InterPro" id="IPR029062">
    <property type="entry name" value="Class_I_gatase-like"/>
</dbReference>
<keyword evidence="4" id="KW-1185">Reference proteome</keyword>
<dbReference type="SUPFAM" id="SSF52317">
    <property type="entry name" value="Class I glutamine amidotransferase-like"/>
    <property type="match status" value="1"/>
</dbReference>
<dbReference type="PROSITE" id="PS51276">
    <property type="entry name" value="PEPTIDASE_C56_PFPI"/>
    <property type="match status" value="1"/>
</dbReference>
<dbReference type="NCBIfam" id="TIGR01382">
    <property type="entry name" value="PfpI"/>
    <property type="match status" value="1"/>
</dbReference>
<accession>F3ZZB6</accession>
<dbReference type="OrthoDB" id="9800516at2"/>
<dbReference type="GO" id="GO:0006508">
    <property type="term" value="P:proteolysis"/>
    <property type="evidence" value="ECO:0007669"/>
    <property type="project" value="UniProtKB-KW"/>
</dbReference>
<comment type="similarity">
    <text evidence="1">Belongs to the peptidase C56 family.</text>
</comment>
<reference evidence="4" key="1">
    <citation type="submission" date="2010-11" db="EMBL/GenBank/DDBJ databases">
        <title>The complete genome of Mahella australiensis DSM 15567.</title>
        <authorList>
            <consortium name="US DOE Joint Genome Institute (JGI-PGF)"/>
            <person name="Lucas S."/>
            <person name="Copeland A."/>
            <person name="Lapidus A."/>
            <person name="Bruce D."/>
            <person name="Goodwin L."/>
            <person name="Pitluck S."/>
            <person name="Kyrpides N."/>
            <person name="Mavromatis K."/>
            <person name="Pagani I."/>
            <person name="Ivanova N."/>
            <person name="Teshima H."/>
            <person name="Brettin T."/>
            <person name="Detter J.C."/>
            <person name="Han C."/>
            <person name="Tapia R."/>
            <person name="Land M."/>
            <person name="Hauser L."/>
            <person name="Markowitz V."/>
            <person name="Cheng J.-F."/>
            <person name="Hugenholtz P."/>
            <person name="Woyke T."/>
            <person name="Wu D."/>
            <person name="Spring S."/>
            <person name="Pukall R."/>
            <person name="Steenblock K."/>
            <person name="Schneider S."/>
            <person name="Klenk H.-P."/>
            <person name="Eisen J.A."/>
        </authorList>
    </citation>
    <scope>NUCLEOTIDE SEQUENCE [LARGE SCALE GENOMIC DNA]</scope>
    <source>
        <strain evidence="4">DSM 15567 / CIP 107919 / 50-1 BON</strain>
    </source>
</reference>
<evidence type="ECO:0000256" key="1">
    <source>
        <dbReference type="ARBA" id="ARBA00008542"/>
    </source>
</evidence>
<keyword evidence="3" id="KW-0645">Protease</keyword>
<dbReference type="CDD" id="cd03134">
    <property type="entry name" value="GATase1_PfpI_like"/>
    <property type="match status" value="1"/>
</dbReference>
<dbReference type="PANTHER" id="PTHR42733">
    <property type="entry name" value="DJ-1 PROTEIN"/>
    <property type="match status" value="1"/>
</dbReference>
<dbReference type="InterPro" id="IPR006286">
    <property type="entry name" value="C56_PfpI-like"/>
</dbReference>
<dbReference type="STRING" id="697281.Mahau_0522"/>
<dbReference type="InterPro" id="IPR002818">
    <property type="entry name" value="DJ-1/PfpI"/>
</dbReference>
<proteinExistence type="inferred from homology"/>
<evidence type="ECO:0000313" key="3">
    <source>
        <dbReference type="EMBL" id="AEE95726.1"/>
    </source>
</evidence>
<organism evidence="3 4">
    <name type="scientific">Mahella australiensis (strain DSM 15567 / CIP 107919 / 50-1 BON)</name>
    <dbReference type="NCBI Taxonomy" id="697281"/>
    <lineage>
        <taxon>Bacteria</taxon>
        <taxon>Bacillati</taxon>
        <taxon>Bacillota</taxon>
        <taxon>Clostridia</taxon>
        <taxon>Thermoanaerobacterales</taxon>
        <taxon>Thermoanaerobacterales Family IV. Incertae Sedis</taxon>
        <taxon>Mahella</taxon>
    </lineage>
</organism>
<gene>
    <name evidence="3" type="ordered locus">Mahau_0522</name>
</gene>
<feature type="domain" description="DJ-1/PfpI" evidence="2">
    <location>
        <begin position="6"/>
        <end position="168"/>
    </location>
</feature>
<dbReference type="KEGG" id="mas:Mahau_0522"/>
<dbReference type="Pfam" id="PF01965">
    <property type="entry name" value="DJ-1_PfpI"/>
    <property type="match status" value="1"/>
</dbReference>
<evidence type="ECO:0000313" key="4">
    <source>
        <dbReference type="Proteomes" id="UP000008457"/>
    </source>
</evidence>
<evidence type="ECO:0000259" key="2">
    <source>
        <dbReference type="Pfam" id="PF01965"/>
    </source>
</evidence>
<reference evidence="3 4" key="2">
    <citation type="journal article" date="2011" name="Stand. Genomic Sci.">
        <title>Complete genome sequence of Mahella australiensis type strain (50-1 BON).</title>
        <authorList>
            <person name="Sikorski J."/>
            <person name="Teshima H."/>
            <person name="Nolan M."/>
            <person name="Lucas S."/>
            <person name="Hammon N."/>
            <person name="Deshpande S."/>
            <person name="Cheng J.F."/>
            <person name="Pitluck S."/>
            <person name="Liolios K."/>
            <person name="Pagani I."/>
            <person name="Ivanova N."/>
            <person name="Huntemann M."/>
            <person name="Mavromatis K."/>
            <person name="Ovchinikova G."/>
            <person name="Pati A."/>
            <person name="Tapia R."/>
            <person name="Han C."/>
            <person name="Goodwin L."/>
            <person name="Chen A."/>
            <person name="Palaniappan K."/>
            <person name="Land M."/>
            <person name="Hauser L."/>
            <person name="Ngatchou-Djao O.D."/>
            <person name="Rohde M."/>
            <person name="Pukall R."/>
            <person name="Spring S."/>
            <person name="Abt B."/>
            <person name="Goker M."/>
            <person name="Detter J.C."/>
            <person name="Woyke T."/>
            <person name="Bristow J."/>
            <person name="Markowitz V."/>
            <person name="Hugenholtz P."/>
            <person name="Eisen J.A."/>
            <person name="Kyrpides N.C."/>
            <person name="Klenk H.P."/>
            <person name="Lapidus A."/>
        </authorList>
    </citation>
    <scope>NUCLEOTIDE SEQUENCE [LARGE SCALE GENOMIC DNA]</scope>
    <source>
        <strain evidence="4">DSM 15567 / CIP 107919 / 50-1 BON</strain>
    </source>
</reference>
<dbReference type="HOGENOM" id="CLU_000445_44_4_9"/>
<dbReference type="GO" id="GO:0008233">
    <property type="term" value="F:peptidase activity"/>
    <property type="evidence" value="ECO:0007669"/>
    <property type="project" value="UniProtKB-KW"/>
</dbReference>
<dbReference type="PANTHER" id="PTHR42733:SF13">
    <property type="entry name" value="DJ-1_PFPI DOMAIN-CONTAINING PROTEIN"/>
    <property type="match status" value="1"/>
</dbReference>
<sequence>MALEGKKLVMLAANDYEDLELWYPVIRLQEAGAQVIVTAAKPGTVMSKHGYPVEATVAFADVKTDQVDGVLIPGGWAPDGIRRHKEALDIVREMNRAGKLVAAICHAGWVLASAEILQGRTMTCVSAIKDDVIHAGAKYLDQPVVVDGNLITSRTPADLPQYMKAIVEFLSN</sequence>
<name>F3ZZB6_MAHA5</name>